<feature type="compositionally biased region" description="Basic residues" evidence="2">
    <location>
        <begin position="522"/>
        <end position="531"/>
    </location>
</feature>
<sequence length="682" mass="75675">SIVTINHQRAVHLRSGLNGMNRCAQLYNCQSTGALVTMTAALQSIFENEPAEKQLAMLGRVAAIPVHVSQMTTECPKLLTLAEFAKVLSATMEEVMARMTSAGVGVVPVVDRTPFLLRDLAAARNALRIAVEANEKTEAELRVVRAQAEAARSRHLTLQRQSALQINGLKRVQASDAGRNNYIRTLQEEIHRLTCYNQTLLHQLRARDPSVQQQLERINQLETQIAALQELLPAGGSGSHEDEQPGCSKTMQPARQLQQQHPVVPPVCAATSAPAANPPAARHLFKDHDQQLQHPELQQQPVVRRRALSVPQRQRMFISLNEQQPQLLPMQMAARRRASVDEMRRLEAARAPLKASMQLRRLPDQLAVNHTVRQIIPCRIDLPKKQPDPKPESTVHKAEIKQEPIDSSEETVTNSVTVHVKESDLPIDLDFAPSPPPNEQSAVEDEVVPEAGLDVPPEETQVPDSGKKSSSNDELLRSWGLDVEDDDEEGEEEGQCEGKPPKTTRYDNDPDFEPPIEGEEKKKRKRKSKKKNPGETPPSAVYTMSGVGLDKPADCPICQLHFVSYGSLSSHLDRIHKDKGRFFGCIGCKEAFTTVTGLMLHLMAANKKGGSTCTGTVLSKEEGAKFPSKRRARNIPAGQKKSKRRKREETSDEEDEHDEVEEEKMEDTVTQGDQEETVGQGD</sequence>
<reference evidence="4" key="1">
    <citation type="submission" date="2023-10" db="EMBL/GenBank/DDBJ databases">
        <title>Genome assembly of Pristionchus species.</title>
        <authorList>
            <person name="Yoshida K."/>
            <person name="Sommer R.J."/>
        </authorList>
    </citation>
    <scope>NUCLEOTIDE SEQUENCE</scope>
    <source>
        <strain evidence="4">RS5133</strain>
    </source>
</reference>
<feature type="compositionally biased region" description="Basic and acidic residues" evidence="2">
    <location>
        <begin position="381"/>
        <end position="404"/>
    </location>
</feature>
<keyword evidence="1" id="KW-0175">Coiled coil</keyword>
<organism evidence="4 5">
    <name type="scientific">Pristionchus fissidentatus</name>
    <dbReference type="NCBI Taxonomy" id="1538716"/>
    <lineage>
        <taxon>Eukaryota</taxon>
        <taxon>Metazoa</taxon>
        <taxon>Ecdysozoa</taxon>
        <taxon>Nematoda</taxon>
        <taxon>Chromadorea</taxon>
        <taxon>Rhabditida</taxon>
        <taxon>Rhabditina</taxon>
        <taxon>Diplogasteromorpha</taxon>
        <taxon>Diplogasteroidea</taxon>
        <taxon>Neodiplogasteridae</taxon>
        <taxon>Pristionchus</taxon>
    </lineage>
</organism>
<feature type="domain" description="C2H2-type" evidence="3">
    <location>
        <begin position="555"/>
        <end position="576"/>
    </location>
</feature>
<evidence type="ECO:0000259" key="3">
    <source>
        <dbReference type="PROSITE" id="PS00028"/>
    </source>
</evidence>
<evidence type="ECO:0000256" key="1">
    <source>
        <dbReference type="SAM" id="Coils"/>
    </source>
</evidence>
<dbReference type="PROSITE" id="PS00028">
    <property type="entry name" value="ZINC_FINGER_C2H2_1"/>
    <property type="match status" value="1"/>
</dbReference>
<keyword evidence="5" id="KW-1185">Reference proteome</keyword>
<feature type="region of interest" description="Disordered" evidence="2">
    <location>
        <begin position="427"/>
        <end position="545"/>
    </location>
</feature>
<comment type="caution">
    <text evidence="4">The sequence shown here is derived from an EMBL/GenBank/DDBJ whole genome shotgun (WGS) entry which is preliminary data.</text>
</comment>
<feature type="coiled-coil region" evidence="1">
    <location>
        <begin position="120"/>
        <end position="154"/>
    </location>
</feature>
<evidence type="ECO:0000256" key="2">
    <source>
        <dbReference type="SAM" id="MobiDB-lite"/>
    </source>
</evidence>
<protein>
    <recommendedName>
        <fullName evidence="3">C2H2-type domain-containing protein</fullName>
    </recommendedName>
</protein>
<accession>A0AAV5WMW9</accession>
<dbReference type="AlphaFoldDB" id="A0AAV5WMW9"/>
<dbReference type="Proteomes" id="UP001432322">
    <property type="component" value="Unassembled WGS sequence"/>
</dbReference>
<feature type="non-terminal residue" evidence="4">
    <location>
        <position position="1"/>
    </location>
</feature>
<gene>
    <name evidence="4" type="ORF">PFISCL1PPCAC_22386</name>
</gene>
<feature type="compositionally biased region" description="Acidic residues" evidence="2">
    <location>
        <begin position="482"/>
        <end position="495"/>
    </location>
</feature>
<evidence type="ECO:0000313" key="4">
    <source>
        <dbReference type="EMBL" id="GMT31089.1"/>
    </source>
</evidence>
<proteinExistence type="predicted"/>
<feature type="region of interest" description="Disordered" evidence="2">
    <location>
        <begin position="379"/>
        <end position="413"/>
    </location>
</feature>
<evidence type="ECO:0000313" key="5">
    <source>
        <dbReference type="Proteomes" id="UP001432322"/>
    </source>
</evidence>
<feature type="region of interest" description="Disordered" evidence="2">
    <location>
        <begin position="621"/>
        <end position="682"/>
    </location>
</feature>
<dbReference type="Gene3D" id="3.30.160.60">
    <property type="entry name" value="Classic Zinc Finger"/>
    <property type="match status" value="1"/>
</dbReference>
<name>A0AAV5WMW9_9BILA</name>
<feature type="compositionally biased region" description="Acidic residues" evidence="2">
    <location>
        <begin position="650"/>
        <end position="665"/>
    </location>
</feature>
<dbReference type="InterPro" id="IPR013087">
    <property type="entry name" value="Znf_C2H2_type"/>
</dbReference>
<dbReference type="EMBL" id="BTSY01000005">
    <property type="protein sequence ID" value="GMT31089.1"/>
    <property type="molecule type" value="Genomic_DNA"/>
</dbReference>
<feature type="compositionally biased region" description="Basic and acidic residues" evidence="2">
    <location>
        <begin position="465"/>
        <end position="476"/>
    </location>
</feature>